<evidence type="ECO:0000313" key="2">
    <source>
        <dbReference type="Proteomes" id="UP000703295"/>
    </source>
</evidence>
<feature type="non-terminal residue" evidence="1">
    <location>
        <position position="1"/>
    </location>
</feature>
<dbReference type="Proteomes" id="UP000703295">
    <property type="component" value="Unassembled WGS sequence"/>
</dbReference>
<organism evidence="1 2">
    <name type="scientific">Bacteroides mediterraneensis</name>
    <dbReference type="NCBI Taxonomy" id="1841856"/>
    <lineage>
        <taxon>Bacteria</taxon>
        <taxon>Pseudomonadati</taxon>
        <taxon>Bacteroidota</taxon>
        <taxon>Bacteroidia</taxon>
        <taxon>Bacteroidales</taxon>
        <taxon>Bacteroidaceae</taxon>
        <taxon>Bacteroides</taxon>
    </lineage>
</organism>
<comment type="caution">
    <text evidence="1">The sequence shown here is derived from an EMBL/GenBank/DDBJ whole genome shotgun (WGS) entry which is preliminary data.</text>
</comment>
<accession>A0ABS2EZE0</accession>
<evidence type="ECO:0000313" key="1">
    <source>
        <dbReference type="EMBL" id="MBM6759909.1"/>
    </source>
</evidence>
<feature type="non-terminal residue" evidence="1">
    <location>
        <position position="91"/>
    </location>
</feature>
<sequence>VQIKGVIEFDNSDGNHIYLIDGDAKINIVDEFESAAREYGSEVQVNYWITDSPCTKEEMLEGWLRKVFGSIEAEYEYYNAGSWTYADQAYT</sequence>
<dbReference type="EMBL" id="JACJJW010000106">
    <property type="protein sequence ID" value="MBM6759909.1"/>
    <property type="molecule type" value="Genomic_DNA"/>
</dbReference>
<reference evidence="1 2" key="1">
    <citation type="journal article" date="2021" name="Sci. Rep.">
        <title>The distribution of antibiotic resistance genes in chicken gut microbiota commensals.</title>
        <authorList>
            <person name="Juricova H."/>
            <person name="Matiasovicova J."/>
            <person name="Kubasova T."/>
            <person name="Cejkova D."/>
            <person name="Rychlik I."/>
        </authorList>
    </citation>
    <scope>NUCLEOTIDE SEQUENCE [LARGE SCALE GENOMIC DNA]</scope>
    <source>
        <strain evidence="1 2">An801</strain>
    </source>
</reference>
<dbReference type="RefSeq" id="WP_204477558.1">
    <property type="nucleotide sequence ID" value="NZ_JACJJW010000106.1"/>
</dbReference>
<keyword evidence="2" id="KW-1185">Reference proteome</keyword>
<protein>
    <submittedName>
        <fullName evidence="1">Uncharacterized protein</fullName>
    </submittedName>
</protein>
<name>A0ABS2EZE0_9BACE</name>
<proteinExistence type="predicted"/>
<gene>
    <name evidence="1" type="ORF">H6A31_14785</name>
</gene>